<sequence>MLDSSVEPERFAERVVVLLDSAEGLMARTHRLSEQLRSEEKRFKALKEPEWKGVRSKLTKAFPELPDLSRDSKRGAAPGKPARVRGENERRENPQAHVAVHAATLKAMAAQLACWDLTVGRESSRAFVALFSAFVRVVALAGMVDDRRLVCSLYAAAHACARGSSEPKFARLAQQSLRTYDEPFRSVGAVFADYVPVVGTLVKNVLKHVLLIVGGSGELLRRNALTMLEDNLSLGQPTMAPLDAQHKGRSDVPLLHGELLEGRGACDFVVFATLATPGVLADPGCLACCQLACEDALVTGVYRSSTVNVHAELEGLGKAWPPRGYSGKWPRDLKLSKTFKEWSKAAVLNCGHRHRERRAYLCGELDVMQGLLTAVPGLAAPKAPLAVAACALAHDEVLWALRHSPANGAAAYPPKYRVKHYDADNFSLKGVEKLAAAAVDLGALLRRERRAVARYHVEFLAKADAAALEALGARAAAALPADHVPRNAPAFFERLGDRLAKLGDGECGKCADDALAAMARAERDGHFVGGRGAAAGLRRSTLGTLVLDWRRVHFVLVGSRAAKESEIPNFKGSYLGRRVDARASMLKDGSVRDACARLNLVVDHCGLADGSLALAHCDAGAVALPAPPRGRARRARSSRATLARRSGAPAMLATARAARRTQGHPAQEGDCADLERDARAFGAVFGERTLELLRAGVSSSLRTIAAKEDQLACQIAPVEAAYRLERREAAQRELDRKGGGGERAKEEPPAGYESLPANAASVQPLAVADARLAATMAWAKSDHREDPDASPDAAAVVVGDAKLRPAEAARDAVLAFLDRQIPRAFFDDEGRLIRPTTAERVVGSALAAAARAAGYVDVDYAGHVYRTLGPRGGPDSKEHSPLAGRVADAYVAAVRGLPRTVVYCPERHRFQSAVESRTREPLYAETLLSAPELDALFRVLGADGARCLDGALARAAVDEMARCKKCVCGKHALKALEACRRGALGGDWVPHAAALREAGYLDQLVDAAIKLGNLLALRNLGREALARTSHVAAPHLLKTALLALDTLDAATACKAAPPWLLPPPRKAHDPTYHRDLGDEDSPLYRALVADSPYGAAPFERDGNLHAEAAGLVDSVDEWALLPTAFAVALSADAWKPARWVPALNAFDNGHHVMSLAIRALAHVSSGPPGDARAAKLATTRVADFVAAGAAAVTWMRLHEKEPHFCELPLRAQCAFLEAVALGANLPRSFLEEHLPYPVIHASLMDIAMDRQTALDEKARPFDPSAFDVVASEKPAGGGE</sequence>
<dbReference type="InterPro" id="IPR019137">
    <property type="entry name" value="Nck-associated_protein-1"/>
</dbReference>
<feature type="region of interest" description="Disordered" evidence="2">
    <location>
        <begin position="731"/>
        <end position="757"/>
    </location>
</feature>
<dbReference type="PANTHER" id="PTHR12093:SF10">
    <property type="entry name" value="MEMBRANE-ASSOCIATED PROTEIN HEM"/>
    <property type="match status" value="1"/>
</dbReference>
<protein>
    <submittedName>
        <fullName evidence="3">Uncharacterized protein</fullName>
    </submittedName>
</protein>
<dbReference type="EMBL" id="JBBJCI010000038">
    <property type="protein sequence ID" value="KAK7250098.1"/>
    <property type="molecule type" value="Genomic_DNA"/>
</dbReference>
<reference evidence="3 4" key="1">
    <citation type="submission" date="2024-03" db="EMBL/GenBank/DDBJ databases">
        <title>Aureococcus anophagefferens CCMP1851 and Kratosvirus quantuckense: Draft genome of a second virus-susceptible host strain in the model system.</title>
        <authorList>
            <person name="Chase E."/>
            <person name="Truchon A.R."/>
            <person name="Schepens W."/>
            <person name="Wilhelm S.W."/>
        </authorList>
    </citation>
    <scope>NUCLEOTIDE SEQUENCE [LARGE SCALE GENOMIC DNA]</scope>
    <source>
        <strain evidence="3 4">CCMP1851</strain>
    </source>
</reference>
<evidence type="ECO:0000313" key="4">
    <source>
        <dbReference type="Proteomes" id="UP001363151"/>
    </source>
</evidence>
<feature type="region of interest" description="Disordered" evidence="2">
    <location>
        <begin position="66"/>
        <end position="94"/>
    </location>
</feature>
<dbReference type="Proteomes" id="UP001363151">
    <property type="component" value="Unassembled WGS sequence"/>
</dbReference>
<evidence type="ECO:0000256" key="1">
    <source>
        <dbReference type="ARBA" id="ARBA00037947"/>
    </source>
</evidence>
<feature type="compositionally biased region" description="Basic and acidic residues" evidence="2">
    <location>
        <begin position="84"/>
        <end position="94"/>
    </location>
</feature>
<gene>
    <name evidence="3" type="ORF">SO694_00006257</name>
</gene>
<name>A0ABR1GAD8_AURAN</name>
<evidence type="ECO:0000256" key="2">
    <source>
        <dbReference type="SAM" id="MobiDB-lite"/>
    </source>
</evidence>
<accession>A0ABR1GAD8</accession>
<dbReference type="PANTHER" id="PTHR12093">
    <property type="entry name" value="NCK-ASSOCIATED PROTEIN 1"/>
    <property type="match status" value="1"/>
</dbReference>
<evidence type="ECO:0000313" key="3">
    <source>
        <dbReference type="EMBL" id="KAK7250098.1"/>
    </source>
</evidence>
<comment type="similarity">
    <text evidence="1">Belongs to the HEM-1/HEM-2 family.</text>
</comment>
<organism evidence="3 4">
    <name type="scientific">Aureococcus anophagefferens</name>
    <name type="common">Harmful bloom alga</name>
    <dbReference type="NCBI Taxonomy" id="44056"/>
    <lineage>
        <taxon>Eukaryota</taxon>
        <taxon>Sar</taxon>
        <taxon>Stramenopiles</taxon>
        <taxon>Ochrophyta</taxon>
        <taxon>Pelagophyceae</taxon>
        <taxon>Pelagomonadales</taxon>
        <taxon>Pelagomonadaceae</taxon>
        <taxon>Aureococcus</taxon>
    </lineage>
</organism>
<comment type="caution">
    <text evidence="3">The sequence shown here is derived from an EMBL/GenBank/DDBJ whole genome shotgun (WGS) entry which is preliminary data.</text>
</comment>
<feature type="compositionally biased region" description="Basic and acidic residues" evidence="2">
    <location>
        <begin position="731"/>
        <end position="748"/>
    </location>
</feature>
<proteinExistence type="inferred from homology"/>
<dbReference type="Pfam" id="PF09735">
    <property type="entry name" value="Nckap1"/>
    <property type="match status" value="2"/>
</dbReference>
<keyword evidence="4" id="KW-1185">Reference proteome</keyword>